<keyword evidence="3" id="KW-1185">Reference proteome</keyword>
<dbReference type="RefSeq" id="WP_216468707.1">
    <property type="nucleotide sequence ID" value="NZ_JAHLQI010000001.1"/>
</dbReference>
<dbReference type="InterPro" id="IPR021139">
    <property type="entry name" value="NYN"/>
</dbReference>
<name>A0ABS6EN33_9FIRM</name>
<dbReference type="Proteomes" id="UP000783588">
    <property type="component" value="Unassembled WGS sequence"/>
</dbReference>
<sequence>MQNLDLVTEISASPIHHEKSSTSTYTVISTVAFLIGVPEHIFENEHEAPDIAIYQKLKFNRNACIIRDLCMVRTAIIRNFKRVNQEVFHNYRLLSSLKEYIPVQCIHELGNWGINLLKKNTRLAQYIVDINKYISDRINNCKNLFPLWLEWRYIKDIFIMPDGLTETGTKQASDNYYASFDCYPYQTYINWVFFQNDGNILYNDKKFVTLLYRWHEDDFSDLNKVSNVDNTVKNNIYDFLSESRDTVIVVDCENSDPYDLCATLNDLEDYLRDKISKIMLFDDVHTSSAWKVLQEHTDIPIERIEVARLKEDKSLVDTHLTANVVREFYANHVDSFVIVASDSDYWSVISTLKEARFLVMVEHEKCSGKLKEALDDSGIFYCYIDDFYSGSGKDIKLTAMLTEMKRYLAAHIDLNVTDMMDHLYTSTRAVMSDTEKHQFYQKYVKSLSLVIGDDGTASIQIKGK</sequence>
<feature type="domain" description="NYN" evidence="1">
    <location>
        <begin position="251"/>
        <end position="375"/>
    </location>
</feature>
<organism evidence="2 3">
    <name type="scientific">Butyricicoccus intestinisimiae</name>
    <dbReference type="NCBI Taxonomy" id="2841509"/>
    <lineage>
        <taxon>Bacteria</taxon>
        <taxon>Bacillati</taxon>
        <taxon>Bacillota</taxon>
        <taxon>Clostridia</taxon>
        <taxon>Eubacteriales</taxon>
        <taxon>Butyricicoccaceae</taxon>
        <taxon>Butyricicoccus</taxon>
    </lineage>
</organism>
<dbReference type="Pfam" id="PF01936">
    <property type="entry name" value="NYN"/>
    <property type="match status" value="1"/>
</dbReference>
<comment type="caution">
    <text evidence="2">The sequence shown here is derived from an EMBL/GenBank/DDBJ whole genome shotgun (WGS) entry which is preliminary data.</text>
</comment>
<evidence type="ECO:0000259" key="1">
    <source>
        <dbReference type="Pfam" id="PF01936"/>
    </source>
</evidence>
<evidence type="ECO:0000313" key="2">
    <source>
        <dbReference type="EMBL" id="MBU5489091.1"/>
    </source>
</evidence>
<reference evidence="2 3" key="1">
    <citation type="submission" date="2021-06" db="EMBL/GenBank/DDBJ databases">
        <authorList>
            <person name="Sun Q."/>
            <person name="Li D."/>
        </authorList>
    </citation>
    <scope>NUCLEOTIDE SEQUENCE [LARGE SCALE GENOMIC DNA]</scope>
    <source>
        <strain evidence="2 3">MSJd-7</strain>
    </source>
</reference>
<proteinExistence type="predicted"/>
<evidence type="ECO:0000313" key="3">
    <source>
        <dbReference type="Proteomes" id="UP000783588"/>
    </source>
</evidence>
<protein>
    <submittedName>
        <fullName evidence="2">NYN domain-containing protein</fullName>
    </submittedName>
</protein>
<dbReference type="EMBL" id="JAHLQI010000001">
    <property type="protein sequence ID" value="MBU5489091.1"/>
    <property type="molecule type" value="Genomic_DNA"/>
</dbReference>
<gene>
    <name evidence="2" type="ORF">KQI75_00365</name>
</gene>
<accession>A0ABS6EN33</accession>